<dbReference type="AlphaFoldDB" id="A0AAN4VX49"/>
<evidence type="ECO:0000313" key="2">
    <source>
        <dbReference type="EMBL" id="GJM60527.1"/>
    </source>
</evidence>
<dbReference type="CDD" id="cd02966">
    <property type="entry name" value="TlpA_like_family"/>
    <property type="match status" value="1"/>
</dbReference>
<dbReference type="InterPro" id="IPR013766">
    <property type="entry name" value="Thioredoxin_domain"/>
</dbReference>
<proteinExistence type="predicted"/>
<evidence type="ECO:0000313" key="3">
    <source>
        <dbReference type="Proteomes" id="UP001310022"/>
    </source>
</evidence>
<reference evidence="2 3" key="1">
    <citation type="submission" date="2021-12" db="EMBL/GenBank/DDBJ databases">
        <title>Genome sequencing of bacteria with rrn-lacking chromosome and rrn-plasmid.</title>
        <authorList>
            <person name="Anda M."/>
            <person name="Iwasaki W."/>
        </authorList>
    </citation>
    <scope>NUCLEOTIDE SEQUENCE [LARGE SCALE GENOMIC DNA]</scope>
    <source>
        <strain evidence="2 3">NBRC 15940</strain>
    </source>
</reference>
<dbReference type="PANTHER" id="PTHR42852:SF13">
    <property type="entry name" value="PROTEIN DIPZ"/>
    <property type="match status" value="1"/>
</dbReference>
<keyword evidence="3" id="KW-1185">Reference proteome</keyword>
<protein>
    <recommendedName>
        <fullName evidence="1">Thioredoxin domain-containing protein</fullName>
    </recommendedName>
</protein>
<dbReference type="PROSITE" id="PS51352">
    <property type="entry name" value="THIOREDOXIN_2"/>
    <property type="match status" value="1"/>
</dbReference>
<comment type="caution">
    <text evidence="2">The sequence shown here is derived from an EMBL/GenBank/DDBJ whole genome shotgun (WGS) entry which is preliminary data.</text>
</comment>
<evidence type="ECO:0000259" key="1">
    <source>
        <dbReference type="PROSITE" id="PS51352"/>
    </source>
</evidence>
<dbReference type="Proteomes" id="UP001310022">
    <property type="component" value="Unassembled WGS sequence"/>
</dbReference>
<feature type="domain" description="Thioredoxin" evidence="1">
    <location>
        <begin position="246"/>
        <end position="408"/>
    </location>
</feature>
<dbReference type="Pfam" id="PF08534">
    <property type="entry name" value="Redoxin"/>
    <property type="match status" value="1"/>
</dbReference>
<dbReference type="PANTHER" id="PTHR42852">
    <property type="entry name" value="THIOL:DISULFIDE INTERCHANGE PROTEIN DSBE"/>
    <property type="match status" value="1"/>
</dbReference>
<name>A0AAN4VX49_9BACT</name>
<dbReference type="EMBL" id="BQKE01000001">
    <property type="protein sequence ID" value="GJM60527.1"/>
    <property type="molecule type" value="Genomic_DNA"/>
</dbReference>
<dbReference type="GO" id="GO:0016491">
    <property type="term" value="F:oxidoreductase activity"/>
    <property type="evidence" value="ECO:0007669"/>
    <property type="project" value="InterPro"/>
</dbReference>
<dbReference type="Gene3D" id="3.40.30.10">
    <property type="entry name" value="Glutaredoxin"/>
    <property type="match status" value="1"/>
</dbReference>
<dbReference type="PROSITE" id="PS51257">
    <property type="entry name" value="PROKAR_LIPOPROTEIN"/>
    <property type="match status" value="1"/>
</dbReference>
<gene>
    <name evidence="2" type="ORF">PEDI_10790</name>
</gene>
<dbReference type="SUPFAM" id="SSF52833">
    <property type="entry name" value="Thioredoxin-like"/>
    <property type="match status" value="1"/>
</dbReference>
<dbReference type="InterPro" id="IPR036249">
    <property type="entry name" value="Thioredoxin-like_sf"/>
</dbReference>
<sequence length="408" mass="46999">MKNFFYFFVIGLLFTACEGKQDNAPDKIPFGNYRGIIQSQHKTFPFQFALEKEGKKKVAYLINGKERLPIHNFYLSDDSLHLPMHIFEASISAKWKYGELVGEFNKEYVKNYILPFKAFPHQTYRFDPAVSKEKQTGASFAGKWKTHFAHKPDSVYAMAIFQQEGDYLEGTFRTTTGDYRFLSGNVVGDSLFLSAFDGEHLYLFEAAKNGDQIEGDFWSGKGFHTQWTAVKDENFELPNAYEMTYLKNPEDEFDFSFPDLKGKQVTFSTDERFNGKPTIVQIFGTWCPNCMDETAFMADWYEKNKKRGIEIVGLAFERNDDFEHSKKRVEKVIKKYKVGYPFLIAGDKKNASAALPMLNKVMSFPTTIFIDKQGVVTKIHTGFNGPSTGAYYEEFIRDFNETVDELLK</sequence>
<dbReference type="InterPro" id="IPR013740">
    <property type="entry name" value="Redoxin"/>
</dbReference>
<organism evidence="2 3">
    <name type="scientific">Persicobacter diffluens</name>
    <dbReference type="NCBI Taxonomy" id="981"/>
    <lineage>
        <taxon>Bacteria</taxon>
        <taxon>Pseudomonadati</taxon>
        <taxon>Bacteroidota</taxon>
        <taxon>Cytophagia</taxon>
        <taxon>Cytophagales</taxon>
        <taxon>Persicobacteraceae</taxon>
        <taxon>Persicobacter</taxon>
    </lineage>
</organism>
<dbReference type="InterPro" id="IPR050553">
    <property type="entry name" value="Thioredoxin_ResA/DsbE_sf"/>
</dbReference>
<accession>A0AAN4VX49</accession>
<dbReference type="RefSeq" id="WP_338236253.1">
    <property type="nucleotide sequence ID" value="NZ_BQKE01000001.1"/>
</dbReference>